<organism evidence="2 3">
    <name type="scientific">Coniophora puteana (strain RWD-64-598)</name>
    <name type="common">Brown rot fungus</name>
    <dbReference type="NCBI Taxonomy" id="741705"/>
    <lineage>
        <taxon>Eukaryota</taxon>
        <taxon>Fungi</taxon>
        <taxon>Dikarya</taxon>
        <taxon>Basidiomycota</taxon>
        <taxon>Agaricomycotina</taxon>
        <taxon>Agaricomycetes</taxon>
        <taxon>Agaricomycetidae</taxon>
        <taxon>Boletales</taxon>
        <taxon>Coniophorineae</taxon>
        <taxon>Coniophoraceae</taxon>
        <taxon>Coniophora</taxon>
    </lineage>
</organism>
<proteinExistence type="predicted"/>
<keyword evidence="3" id="KW-1185">Reference proteome</keyword>
<comment type="caution">
    <text evidence="2">The sequence shown here is derived from an EMBL/GenBank/DDBJ whole genome shotgun (WGS) entry which is preliminary data.</text>
</comment>
<dbReference type="RefSeq" id="XP_007764962.1">
    <property type="nucleotide sequence ID" value="XM_007766772.1"/>
</dbReference>
<dbReference type="KEGG" id="cput:CONPUDRAFT_162680"/>
<sequence length="142" mass="15444">MSLPDSIQSQDIPQNLAPPNHLIDDELDLVKNLYLSGVPPFIIAQVIRCLLNVEIRTAAYEVACEKENDEGNVGVAIDSLADVRHRLIAAARMGNLEEMMSSASAVAGWIFPGEERQAGRQRNGSVTTQVSVPPSYTTDPRS</sequence>
<evidence type="ECO:0000256" key="1">
    <source>
        <dbReference type="SAM" id="MobiDB-lite"/>
    </source>
</evidence>
<feature type="compositionally biased region" description="Polar residues" evidence="1">
    <location>
        <begin position="120"/>
        <end position="142"/>
    </location>
</feature>
<dbReference type="GeneID" id="19204757"/>
<accession>A0A5M3N395</accession>
<name>A0A5M3N395_CONPW</name>
<dbReference type="Proteomes" id="UP000053558">
    <property type="component" value="Unassembled WGS sequence"/>
</dbReference>
<dbReference type="EMBL" id="JH711574">
    <property type="protein sequence ID" value="EIW85494.1"/>
    <property type="molecule type" value="Genomic_DNA"/>
</dbReference>
<evidence type="ECO:0000313" key="2">
    <source>
        <dbReference type="EMBL" id="EIW85494.1"/>
    </source>
</evidence>
<protein>
    <submittedName>
        <fullName evidence="2">Uncharacterized protein</fullName>
    </submittedName>
</protein>
<feature type="region of interest" description="Disordered" evidence="1">
    <location>
        <begin position="117"/>
        <end position="142"/>
    </location>
</feature>
<gene>
    <name evidence="2" type="ORF">CONPUDRAFT_162680</name>
</gene>
<evidence type="ECO:0000313" key="3">
    <source>
        <dbReference type="Proteomes" id="UP000053558"/>
    </source>
</evidence>
<reference evidence="3" key="1">
    <citation type="journal article" date="2012" name="Science">
        <title>The Paleozoic origin of enzymatic lignin decomposition reconstructed from 31 fungal genomes.</title>
        <authorList>
            <person name="Floudas D."/>
            <person name="Binder M."/>
            <person name="Riley R."/>
            <person name="Barry K."/>
            <person name="Blanchette R.A."/>
            <person name="Henrissat B."/>
            <person name="Martinez A.T."/>
            <person name="Otillar R."/>
            <person name="Spatafora J.W."/>
            <person name="Yadav J.S."/>
            <person name="Aerts A."/>
            <person name="Benoit I."/>
            <person name="Boyd A."/>
            <person name="Carlson A."/>
            <person name="Copeland A."/>
            <person name="Coutinho P.M."/>
            <person name="de Vries R.P."/>
            <person name="Ferreira P."/>
            <person name="Findley K."/>
            <person name="Foster B."/>
            <person name="Gaskell J."/>
            <person name="Glotzer D."/>
            <person name="Gorecki P."/>
            <person name="Heitman J."/>
            <person name="Hesse C."/>
            <person name="Hori C."/>
            <person name="Igarashi K."/>
            <person name="Jurgens J.A."/>
            <person name="Kallen N."/>
            <person name="Kersten P."/>
            <person name="Kohler A."/>
            <person name="Kuees U."/>
            <person name="Kumar T.K.A."/>
            <person name="Kuo A."/>
            <person name="LaButti K."/>
            <person name="Larrondo L.F."/>
            <person name="Lindquist E."/>
            <person name="Ling A."/>
            <person name="Lombard V."/>
            <person name="Lucas S."/>
            <person name="Lundell T."/>
            <person name="Martin R."/>
            <person name="McLaughlin D.J."/>
            <person name="Morgenstern I."/>
            <person name="Morin E."/>
            <person name="Murat C."/>
            <person name="Nagy L.G."/>
            <person name="Nolan M."/>
            <person name="Ohm R.A."/>
            <person name="Patyshakuliyeva A."/>
            <person name="Rokas A."/>
            <person name="Ruiz-Duenas F.J."/>
            <person name="Sabat G."/>
            <person name="Salamov A."/>
            <person name="Samejima M."/>
            <person name="Schmutz J."/>
            <person name="Slot J.C."/>
            <person name="St John F."/>
            <person name="Stenlid J."/>
            <person name="Sun H."/>
            <person name="Sun S."/>
            <person name="Syed K."/>
            <person name="Tsang A."/>
            <person name="Wiebenga A."/>
            <person name="Young D."/>
            <person name="Pisabarro A."/>
            <person name="Eastwood D.C."/>
            <person name="Martin F."/>
            <person name="Cullen D."/>
            <person name="Grigoriev I.V."/>
            <person name="Hibbett D.S."/>
        </authorList>
    </citation>
    <scope>NUCLEOTIDE SEQUENCE [LARGE SCALE GENOMIC DNA]</scope>
    <source>
        <strain evidence="3">RWD-64-598 SS2</strain>
    </source>
</reference>
<dbReference type="AlphaFoldDB" id="A0A5M3N395"/>